<keyword evidence="2" id="KW-1185">Reference proteome</keyword>
<dbReference type="RefSeq" id="WP_009856078.1">
    <property type="nucleotide sequence ID" value="NZ_JAAOCD010000002.1"/>
</dbReference>
<organism evidence="1 2">
    <name type="scientific">Rubrivivax benzoatilyticus</name>
    <dbReference type="NCBI Taxonomy" id="316997"/>
    <lineage>
        <taxon>Bacteria</taxon>
        <taxon>Pseudomonadati</taxon>
        <taxon>Pseudomonadota</taxon>
        <taxon>Betaproteobacteria</taxon>
        <taxon>Burkholderiales</taxon>
        <taxon>Sphaerotilaceae</taxon>
        <taxon>Rubrivivax</taxon>
    </lineage>
</organism>
<comment type="caution">
    <text evidence="1">The sequence shown here is derived from an EMBL/GenBank/DDBJ whole genome shotgun (WGS) entry which is preliminary data.</text>
</comment>
<evidence type="ECO:0008006" key="3">
    <source>
        <dbReference type="Google" id="ProtNLM"/>
    </source>
</evidence>
<sequence length="253" mass="27262">MSPSEALLTRLDTIARSLAASGQALALIGLGSVGRETARLDAWSDLDFFAIVEPCAKARYLDHLDWLDAAHPLAWHFRNTADGHKALMADGVFCEFAVFEPQELAAIPFAPGRLVWARDGVDPAIVEPRRPLPAATLPDETWIVGEALSNLLVGLQRWQRGEKLSAMRLVQGHALDRLIELDTLRAAPAPGDPFNRERRLEARQATLAAELPALAPGYTQTPAAALALLAALERRGALLNGAVVARIHALADG</sequence>
<proteinExistence type="predicted"/>
<reference evidence="1 2" key="1">
    <citation type="submission" date="2020-03" db="EMBL/GenBank/DDBJ databases">
        <title>Rubrivivax benzoatilyticus JA2 (sequenced after 10 years sub-culturing).</title>
        <authorList>
            <person name="Gupta D."/>
            <person name="Chintalapati S."/>
            <person name="Chintalapati V.R."/>
        </authorList>
    </citation>
    <scope>NUCLEOTIDE SEQUENCE [LARGE SCALE GENOMIC DNA]</scope>
    <source>
        <strain evidence="1 2">JA2-Mal</strain>
    </source>
</reference>
<gene>
    <name evidence="1" type="ORF">G7087_06615</name>
</gene>
<evidence type="ECO:0000313" key="1">
    <source>
        <dbReference type="EMBL" id="NHK98044.1"/>
    </source>
</evidence>
<protein>
    <recommendedName>
        <fullName evidence="3">Nucleotidyltransferase domain-containing protein</fullName>
    </recommendedName>
</protein>
<name>A0ABX0HW86_9BURK</name>
<dbReference type="Proteomes" id="UP000802098">
    <property type="component" value="Unassembled WGS sequence"/>
</dbReference>
<dbReference type="Gene3D" id="3.30.460.10">
    <property type="entry name" value="Beta Polymerase, domain 2"/>
    <property type="match status" value="1"/>
</dbReference>
<accession>A0ABX0HW86</accession>
<dbReference type="InterPro" id="IPR043519">
    <property type="entry name" value="NT_sf"/>
</dbReference>
<evidence type="ECO:0000313" key="2">
    <source>
        <dbReference type="Proteomes" id="UP000802098"/>
    </source>
</evidence>
<dbReference type="EMBL" id="JAAOCD010000002">
    <property type="protein sequence ID" value="NHK98044.1"/>
    <property type="molecule type" value="Genomic_DNA"/>
</dbReference>